<dbReference type="InterPro" id="IPR007276">
    <property type="entry name" value="Nop14"/>
</dbReference>
<dbReference type="GO" id="GO:0045905">
    <property type="term" value="P:positive regulation of translational termination"/>
    <property type="evidence" value="ECO:0007669"/>
    <property type="project" value="InterPro"/>
</dbReference>
<dbReference type="Gene3D" id="2.40.50.140">
    <property type="entry name" value="Nucleic acid-binding proteins"/>
    <property type="match status" value="1"/>
</dbReference>
<name>A0A087FWC7_ARAAL</name>
<dbReference type="AlphaFoldDB" id="A0A087FWC7"/>
<dbReference type="GO" id="GO:0003723">
    <property type="term" value="F:RNA binding"/>
    <property type="evidence" value="ECO:0007669"/>
    <property type="project" value="InterPro"/>
</dbReference>
<gene>
    <name evidence="1" type="ORF">AALP_AAs70065U000200</name>
</gene>
<dbReference type="Pfam" id="PF04147">
    <property type="entry name" value="Nop14"/>
    <property type="match status" value="1"/>
</dbReference>
<keyword evidence="2" id="KW-1185">Reference proteome</keyword>
<dbReference type="OrthoDB" id="1932113at2759"/>
<dbReference type="SUPFAM" id="SSF50249">
    <property type="entry name" value="Nucleic acid-binding proteins"/>
    <property type="match status" value="1"/>
</dbReference>
<dbReference type="Proteomes" id="UP000029120">
    <property type="component" value="Unassembled WGS sequence"/>
</dbReference>
<dbReference type="GO" id="GO:0032040">
    <property type="term" value="C:small-subunit processome"/>
    <property type="evidence" value="ECO:0007669"/>
    <property type="project" value="InterPro"/>
</dbReference>
<sequence>MVNVLSSSKVRFFSFLTGEGDRSDKKSHGDIDESKVKAPNMFERAEEEFDAVIGAIHQQKSSRDDFNKMEFKSEKPVKDNSYLSTNKTCFSMDMRRVIHHRVMPPSALDRLGMFFFFYDIGLKHLNRNKGHEPSGEKERHKSKKEVMEEIIIKSKLGRMEKGKHKEEKEKLMDEMKSRFEEGKDVVVSIMSSMGEEQICAVKEVGGSK</sequence>
<dbReference type="PANTHER" id="PTHR35277:SF7">
    <property type="entry name" value="BNAC03G13190D PROTEIN"/>
    <property type="match status" value="1"/>
</dbReference>
<evidence type="ECO:0000313" key="1">
    <source>
        <dbReference type="EMBL" id="KFK21929.1"/>
    </source>
</evidence>
<dbReference type="eggNOG" id="KOG3271">
    <property type="taxonomic scope" value="Eukaryota"/>
</dbReference>
<reference evidence="2" key="1">
    <citation type="journal article" date="2015" name="Nat. Plants">
        <title>Genome expansion of Arabis alpina linked with retrotransposition and reduced symmetric DNA methylation.</title>
        <authorList>
            <person name="Willing E.M."/>
            <person name="Rawat V."/>
            <person name="Mandakova T."/>
            <person name="Maumus F."/>
            <person name="James G.V."/>
            <person name="Nordstroem K.J."/>
            <person name="Becker C."/>
            <person name="Warthmann N."/>
            <person name="Chica C."/>
            <person name="Szarzynska B."/>
            <person name="Zytnicki M."/>
            <person name="Albani M.C."/>
            <person name="Kiefer C."/>
            <person name="Bergonzi S."/>
            <person name="Castaings L."/>
            <person name="Mateos J.L."/>
            <person name="Berns M.C."/>
            <person name="Bujdoso N."/>
            <person name="Piofczyk T."/>
            <person name="de Lorenzo L."/>
            <person name="Barrero-Sicilia C."/>
            <person name="Mateos I."/>
            <person name="Piednoel M."/>
            <person name="Hagmann J."/>
            <person name="Chen-Min-Tao R."/>
            <person name="Iglesias-Fernandez R."/>
            <person name="Schuster S.C."/>
            <person name="Alonso-Blanco C."/>
            <person name="Roudier F."/>
            <person name="Carbonero P."/>
            <person name="Paz-Ares J."/>
            <person name="Davis S.J."/>
            <person name="Pecinka A."/>
            <person name="Quesneville H."/>
            <person name="Colot V."/>
            <person name="Lysak M.A."/>
            <person name="Weigel D."/>
            <person name="Coupland G."/>
            <person name="Schneeberger K."/>
        </authorList>
    </citation>
    <scope>NUCLEOTIDE SEQUENCE [LARGE SCALE GENOMIC DNA]</scope>
    <source>
        <strain evidence="2">cv. Pajares</strain>
    </source>
</reference>
<organism evidence="1 2">
    <name type="scientific">Arabis alpina</name>
    <name type="common">Alpine rock-cress</name>
    <dbReference type="NCBI Taxonomy" id="50452"/>
    <lineage>
        <taxon>Eukaryota</taxon>
        <taxon>Viridiplantae</taxon>
        <taxon>Streptophyta</taxon>
        <taxon>Embryophyta</taxon>
        <taxon>Tracheophyta</taxon>
        <taxon>Spermatophyta</taxon>
        <taxon>Magnoliopsida</taxon>
        <taxon>eudicotyledons</taxon>
        <taxon>Gunneridae</taxon>
        <taxon>Pentapetalae</taxon>
        <taxon>rosids</taxon>
        <taxon>malvids</taxon>
        <taxon>Brassicales</taxon>
        <taxon>Brassicaceae</taxon>
        <taxon>Arabideae</taxon>
        <taxon>Arabis</taxon>
    </lineage>
</organism>
<dbReference type="InterPro" id="IPR012340">
    <property type="entry name" value="NA-bd_OB-fold"/>
</dbReference>
<dbReference type="PANTHER" id="PTHR35277">
    <property type="entry name" value="OS09G0363700 PROTEIN"/>
    <property type="match status" value="1"/>
</dbReference>
<protein>
    <submittedName>
        <fullName evidence="1">Uncharacterized protein</fullName>
    </submittedName>
</protein>
<dbReference type="GO" id="GO:0043022">
    <property type="term" value="F:ribosome binding"/>
    <property type="evidence" value="ECO:0007669"/>
    <property type="project" value="InterPro"/>
</dbReference>
<dbReference type="eggNOG" id="KOG2147">
    <property type="taxonomic scope" value="Eukaryota"/>
</dbReference>
<dbReference type="EMBL" id="KL994385">
    <property type="protein sequence ID" value="KFK21929.1"/>
    <property type="molecule type" value="Genomic_DNA"/>
</dbReference>
<dbReference type="Gramene" id="KFK21929">
    <property type="protein sequence ID" value="KFK21929"/>
    <property type="gene ID" value="AALP_AAs70065U000200"/>
</dbReference>
<evidence type="ECO:0000313" key="2">
    <source>
        <dbReference type="Proteomes" id="UP000029120"/>
    </source>
</evidence>
<accession>A0A087FWC7</accession>
<dbReference type="GO" id="GO:0003746">
    <property type="term" value="F:translation elongation factor activity"/>
    <property type="evidence" value="ECO:0007669"/>
    <property type="project" value="InterPro"/>
</dbReference>
<proteinExistence type="predicted"/>
<dbReference type="GO" id="GO:0045901">
    <property type="term" value="P:positive regulation of translational elongation"/>
    <property type="evidence" value="ECO:0007669"/>
    <property type="project" value="InterPro"/>
</dbReference>